<reference evidence="1" key="1">
    <citation type="submission" date="2021-01" db="EMBL/GenBank/DDBJ databases">
        <authorList>
            <person name="Corre E."/>
            <person name="Pelletier E."/>
            <person name="Niang G."/>
            <person name="Scheremetjew M."/>
            <person name="Finn R."/>
            <person name="Kale V."/>
            <person name="Holt S."/>
            <person name="Cochrane G."/>
            <person name="Meng A."/>
            <person name="Brown T."/>
            <person name="Cohen L."/>
        </authorList>
    </citation>
    <scope>NUCLEOTIDE SEQUENCE</scope>
    <source>
        <strain evidence="1">CCAP1064/1</strain>
    </source>
</reference>
<proteinExistence type="predicted"/>
<evidence type="ECO:0000313" key="1">
    <source>
        <dbReference type="EMBL" id="CAD8427197.1"/>
    </source>
</evidence>
<name>A0A7S0CNI7_9STRA</name>
<organism evidence="1">
    <name type="scientific">Proboscia inermis</name>
    <dbReference type="NCBI Taxonomy" id="420281"/>
    <lineage>
        <taxon>Eukaryota</taxon>
        <taxon>Sar</taxon>
        <taxon>Stramenopiles</taxon>
        <taxon>Ochrophyta</taxon>
        <taxon>Bacillariophyta</taxon>
        <taxon>Coscinodiscophyceae</taxon>
        <taxon>Rhizosoleniophycidae</taxon>
        <taxon>Rhizosoleniales</taxon>
        <taxon>Rhizosoleniaceae</taxon>
        <taxon>Proboscia</taxon>
    </lineage>
</organism>
<gene>
    <name evidence="1" type="ORF">PINE0816_LOCUS23362</name>
</gene>
<accession>A0A7S0CNI7</accession>
<dbReference type="EMBL" id="HBEL01050854">
    <property type="protein sequence ID" value="CAD8427197.1"/>
    <property type="molecule type" value="Transcribed_RNA"/>
</dbReference>
<sequence length="130" mass="14875">MNDKGHYVLNQTSIIGLMETQWGEGISADTITENDKLRFFYLIFTADDSASKLQCLLIIRNELEDPMLTLRATFQFLALDFNNAAIKEELPDAACDIKDLDANDGQRIRIKRDGEVRNILLIYFLIFVVN</sequence>
<protein>
    <submittedName>
        <fullName evidence="1">Uncharacterized protein</fullName>
    </submittedName>
</protein>
<dbReference type="AlphaFoldDB" id="A0A7S0CNI7"/>